<dbReference type="PRINTS" id="PR00723">
    <property type="entry name" value="SUBTILISIN"/>
</dbReference>
<evidence type="ECO:0000256" key="7">
    <source>
        <dbReference type="ARBA" id="ARBA00022825"/>
    </source>
</evidence>
<dbReference type="InterPro" id="IPR023827">
    <property type="entry name" value="Peptidase_S8_Asp-AS"/>
</dbReference>
<evidence type="ECO:0000256" key="2">
    <source>
        <dbReference type="ARBA" id="ARBA00022525"/>
    </source>
</evidence>
<dbReference type="InterPro" id="IPR010259">
    <property type="entry name" value="S8pro/Inhibitor_I9"/>
</dbReference>
<sequence length="1318" mass="143245">MKNKKLVKLVTVAMLVFSTMPAGAVTKREGNNNAASSKNEVLTQYKNYKTSQAKLQKVINENAAKPNYKPDQNVKVIVKLKKSSVLDLESKANGGKMEALTATNKYKLSQSVVKKQETLKNKVTAVDKNIKIKRTYTYVMNGFSAEVKYKDVSKIEKIAGVDSVSVAQSYKPDMTSAKELTKVYDVWKNSKYKGQGMVVSVIDSGIDADHKDMRLTDSSKAKIKDKYPEGPGIYLTSKVPYAYNFADNDYDVKDSTGVDHGMHVAGIIAANGKQDEVDSGKAVQGVAPEAQLLDMKVFSNDKDYPSASTDDIVEAIDESVAHGADVINMSLGSSSGFVEDDEPMSAAIKNAEKHGVVVVVSAGNDTYSTNPYKLSDVVDTSLVGAPSTAKEALSVASYENSKVKYPAVSYTSDKSSGDIPYLLSVNNPVGSLKDNYDIVDCGIGDTSDFSGKDLNGKIALIQRGTIDFTTKILNAQKAGAVAAIIYNKDGDNSYVSMVTDPAETIPAMFITNTDGKKLKALIGSNLKGKFEGNEVTIDNPTKDNMSDFTSWGPTPDLEFKPQITAPGGNIYSTLNNNSYGYMSGTSMASPHTAGITALLVEHLKDLNLKAYSKYSKAELAKTILMNTSVPQMDTNTDKKLPFSPRRQGAGLADAEAAVNADVVVRNSDGLSSVALKQLKGNKATFKLTLTNMGKESRTYALNDFSGVMTEQGNDINTMSYDVPVSGSKISFSKSKITVAAGKNASVNVTLSLSSKTKKNIFVEGFVKFISKDGGQTLSVPYMGFYGNWSSLPIIDKPVWDKDSYLGVTGVYDTATDYLLGQEAVDENGNSVVNKKNIAVSTKTGDTVVPKIALLRDAKNMKLDIVDKNHKVVRTLYVDYDMIKDLFTSSAADPLKDDNYSPDSKWIWDLTVYNSKTGKYEKVKDGQYYFKFTTNIDYKNAKSQTLELPIKVDSVAPALNIVSSKIVGSKKYTLKFTAKDDFSGINTNTFNIKVNNKNYTDKNGKSILSLTPDKDGVYSVDLDLDGQLNDIQVNVLDNAGNLATANSTADLQAVKITSITDWQHFDSGKVNITYEPTGEYASTIKSYNIYVDGVVAATGITDTHYELKNLEAGTHSVNVAAVDFDGKVLSNDGVNIIVKAEDLYVNFVGVRREGTFYNKSTVKIKGELNTDVNKFTIGGKDVAVAKNLSFSTTVKLKQGLNKIPVYVEDCTGKIQEYALNLYCDTKKPVINAETKTVYVSNSAKTYTVKVKAADQFYLPQVYINGDAVKSNATDLYTKKAVFSKKIILNGTKTIVKVRAVDMAGNSTEKIFTIVKKSKK</sequence>
<evidence type="ECO:0000259" key="13">
    <source>
        <dbReference type="Pfam" id="PF02225"/>
    </source>
</evidence>
<feature type="domain" description="Peptidase S8/S53" evidence="12">
    <location>
        <begin position="194"/>
        <end position="650"/>
    </location>
</feature>
<dbReference type="Pfam" id="PF06280">
    <property type="entry name" value="fn3_5"/>
    <property type="match status" value="1"/>
</dbReference>
<evidence type="ECO:0000256" key="5">
    <source>
        <dbReference type="ARBA" id="ARBA00022737"/>
    </source>
</evidence>
<evidence type="ECO:0000256" key="4">
    <source>
        <dbReference type="ARBA" id="ARBA00022729"/>
    </source>
</evidence>
<keyword evidence="2" id="KW-0964">Secreted</keyword>
<accession>A0A1V4IPT8</accession>
<feature type="signal peptide" evidence="11">
    <location>
        <begin position="1"/>
        <end position="24"/>
    </location>
</feature>
<dbReference type="CDD" id="cd02133">
    <property type="entry name" value="PA_C5a_like"/>
    <property type="match status" value="1"/>
</dbReference>
<protein>
    <submittedName>
        <fullName evidence="16">PII-type proteinase</fullName>
        <ecNumber evidence="16">3.4.21.96</ecNumber>
    </submittedName>
</protein>
<dbReference type="SUPFAM" id="SSF52743">
    <property type="entry name" value="Subtilisin-like"/>
    <property type="match status" value="1"/>
</dbReference>
<dbReference type="InterPro" id="IPR023828">
    <property type="entry name" value="Peptidase_S8_Ser-AS"/>
</dbReference>
<dbReference type="Proteomes" id="UP000190080">
    <property type="component" value="Unassembled WGS sequence"/>
</dbReference>
<evidence type="ECO:0000313" key="16">
    <source>
        <dbReference type="EMBL" id="OPJ61923.1"/>
    </source>
</evidence>
<feature type="active site" description="Charge relay system" evidence="8 9">
    <location>
        <position position="586"/>
    </location>
</feature>
<dbReference type="InterPro" id="IPR013783">
    <property type="entry name" value="Ig-like_fold"/>
</dbReference>
<evidence type="ECO:0000256" key="11">
    <source>
        <dbReference type="SAM" id="SignalP"/>
    </source>
</evidence>
<evidence type="ECO:0000259" key="15">
    <source>
        <dbReference type="Pfam" id="PF06280"/>
    </source>
</evidence>
<dbReference type="OrthoDB" id="9762689at2"/>
<dbReference type="InterPro" id="IPR010435">
    <property type="entry name" value="C5a/SBT2-like_Fn3"/>
</dbReference>
<dbReference type="Pfam" id="PF02225">
    <property type="entry name" value="PA"/>
    <property type="match status" value="1"/>
</dbReference>
<evidence type="ECO:0000256" key="8">
    <source>
        <dbReference type="PIRSR" id="PIRSR615500-1"/>
    </source>
</evidence>
<dbReference type="InterPro" id="IPR000209">
    <property type="entry name" value="Peptidase_S8/S53_dom"/>
</dbReference>
<dbReference type="RefSeq" id="WP_079423869.1">
    <property type="nucleotide sequence ID" value="NZ_MZGV01000018.1"/>
</dbReference>
<comment type="caution">
    <text evidence="16">The sequence shown here is derived from an EMBL/GenBank/DDBJ whole genome shotgun (WGS) entry which is preliminary data.</text>
</comment>
<gene>
    <name evidence="16" type="primary">prtP_2</name>
    <name evidence="16" type="ORF">CLORY_20150</name>
</gene>
<dbReference type="GO" id="GO:0004252">
    <property type="term" value="F:serine-type endopeptidase activity"/>
    <property type="evidence" value="ECO:0007669"/>
    <property type="project" value="UniProtKB-UniRule"/>
</dbReference>
<name>A0A1V4IPT8_9CLOT</name>
<dbReference type="Gene3D" id="3.50.30.30">
    <property type="match status" value="1"/>
</dbReference>
<dbReference type="GO" id="GO:0006508">
    <property type="term" value="P:proteolysis"/>
    <property type="evidence" value="ECO:0007669"/>
    <property type="project" value="UniProtKB-KW"/>
</dbReference>
<dbReference type="PROSITE" id="PS00138">
    <property type="entry name" value="SUBTILASE_SER"/>
    <property type="match status" value="1"/>
</dbReference>
<keyword evidence="4 11" id="KW-0732">Signal</keyword>
<feature type="domain" description="Inhibitor I9" evidence="14">
    <location>
        <begin position="76"/>
        <end position="170"/>
    </location>
</feature>
<dbReference type="Pfam" id="PF00082">
    <property type="entry name" value="Peptidase_S8"/>
    <property type="match status" value="1"/>
</dbReference>
<dbReference type="PROSITE" id="PS00136">
    <property type="entry name" value="SUBTILASE_ASP"/>
    <property type="match status" value="1"/>
</dbReference>
<dbReference type="InterPro" id="IPR051048">
    <property type="entry name" value="Peptidase_S8/S53_subtilisin"/>
</dbReference>
<dbReference type="PANTHER" id="PTHR43399">
    <property type="entry name" value="SUBTILISIN-RELATED"/>
    <property type="match status" value="1"/>
</dbReference>
<feature type="domain" description="C5a peptidase/Subtilisin-like protease SBT2-like Fn3-like" evidence="15">
    <location>
        <begin position="673"/>
        <end position="782"/>
    </location>
</feature>
<evidence type="ECO:0000256" key="10">
    <source>
        <dbReference type="RuleBase" id="RU003355"/>
    </source>
</evidence>
<dbReference type="Pfam" id="PF05922">
    <property type="entry name" value="Inhibitor_I9"/>
    <property type="match status" value="1"/>
</dbReference>
<dbReference type="Gene3D" id="3.40.50.200">
    <property type="entry name" value="Peptidase S8/S53 domain"/>
    <property type="match status" value="1"/>
</dbReference>
<evidence type="ECO:0000259" key="12">
    <source>
        <dbReference type="Pfam" id="PF00082"/>
    </source>
</evidence>
<keyword evidence="5" id="KW-0677">Repeat</keyword>
<evidence type="ECO:0000259" key="14">
    <source>
        <dbReference type="Pfam" id="PF05922"/>
    </source>
</evidence>
<feature type="active site" description="Charge relay system" evidence="8 9">
    <location>
        <position position="203"/>
    </location>
</feature>
<keyword evidence="17" id="KW-1185">Reference proteome</keyword>
<dbReference type="EC" id="3.4.21.96" evidence="16"/>
<dbReference type="STRING" id="1450648.CLORY_20150"/>
<evidence type="ECO:0000256" key="9">
    <source>
        <dbReference type="PROSITE-ProRule" id="PRU01240"/>
    </source>
</evidence>
<evidence type="ECO:0000256" key="1">
    <source>
        <dbReference type="ARBA" id="ARBA00011073"/>
    </source>
</evidence>
<dbReference type="Gene3D" id="2.60.40.1710">
    <property type="entry name" value="Subtilisin-like superfamily"/>
    <property type="match status" value="1"/>
</dbReference>
<feature type="active site" description="Charge relay system" evidence="8 9">
    <location>
        <position position="260"/>
    </location>
</feature>
<dbReference type="InterPro" id="IPR015500">
    <property type="entry name" value="Peptidase_S8_subtilisin-rel"/>
</dbReference>
<keyword evidence="3 9" id="KW-0645">Protease</keyword>
<dbReference type="InterPro" id="IPR022398">
    <property type="entry name" value="Peptidase_S8_His-AS"/>
</dbReference>
<dbReference type="InterPro" id="IPR003137">
    <property type="entry name" value="PA_domain"/>
</dbReference>
<dbReference type="InterPro" id="IPR034216">
    <property type="entry name" value="C5a_Peptidase"/>
</dbReference>
<evidence type="ECO:0000256" key="6">
    <source>
        <dbReference type="ARBA" id="ARBA00022801"/>
    </source>
</evidence>
<feature type="domain" description="PA" evidence="13">
    <location>
        <begin position="441"/>
        <end position="518"/>
    </location>
</feature>
<evidence type="ECO:0000256" key="3">
    <source>
        <dbReference type="ARBA" id="ARBA00022670"/>
    </source>
</evidence>
<dbReference type="GO" id="GO:0016020">
    <property type="term" value="C:membrane"/>
    <property type="evidence" value="ECO:0007669"/>
    <property type="project" value="InterPro"/>
</dbReference>
<dbReference type="CDD" id="cd07475">
    <property type="entry name" value="Peptidases_S8_C5a_Peptidase"/>
    <property type="match status" value="1"/>
</dbReference>
<dbReference type="PROSITE" id="PS00137">
    <property type="entry name" value="SUBTILASE_HIS"/>
    <property type="match status" value="1"/>
</dbReference>
<dbReference type="EMBL" id="MZGV01000018">
    <property type="protein sequence ID" value="OPJ61923.1"/>
    <property type="molecule type" value="Genomic_DNA"/>
</dbReference>
<organism evidence="16 17">
    <name type="scientific">Clostridium oryzae</name>
    <dbReference type="NCBI Taxonomy" id="1450648"/>
    <lineage>
        <taxon>Bacteria</taxon>
        <taxon>Bacillati</taxon>
        <taxon>Bacillota</taxon>
        <taxon>Clostridia</taxon>
        <taxon>Eubacteriales</taxon>
        <taxon>Clostridiaceae</taxon>
        <taxon>Clostridium</taxon>
    </lineage>
</organism>
<evidence type="ECO:0000313" key="17">
    <source>
        <dbReference type="Proteomes" id="UP000190080"/>
    </source>
</evidence>
<dbReference type="PANTHER" id="PTHR43399:SF4">
    <property type="entry name" value="CELL WALL-ASSOCIATED PROTEASE"/>
    <property type="match status" value="1"/>
</dbReference>
<proteinExistence type="inferred from homology"/>
<reference evidence="16 17" key="1">
    <citation type="submission" date="2017-03" db="EMBL/GenBank/DDBJ databases">
        <title>Genome sequence of Clostridium oryzae DSM 28571.</title>
        <authorList>
            <person name="Poehlein A."/>
            <person name="Daniel R."/>
        </authorList>
    </citation>
    <scope>NUCLEOTIDE SEQUENCE [LARGE SCALE GENOMIC DNA]</scope>
    <source>
        <strain evidence="16 17">DSM 28571</strain>
    </source>
</reference>
<keyword evidence="7 9" id="KW-0720">Serine protease</keyword>
<dbReference type="Gene3D" id="2.60.40.10">
    <property type="entry name" value="Immunoglobulins"/>
    <property type="match status" value="2"/>
</dbReference>
<feature type="chain" id="PRO_5012505626" evidence="11">
    <location>
        <begin position="25"/>
        <end position="1318"/>
    </location>
</feature>
<keyword evidence="6 9" id="KW-0378">Hydrolase</keyword>
<dbReference type="SUPFAM" id="SSF52025">
    <property type="entry name" value="PA domain"/>
    <property type="match status" value="1"/>
</dbReference>
<dbReference type="InterPro" id="IPR036852">
    <property type="entry name" value="Peptidase_S8/S53_dom_sf"/>
</dbReference>
<comment type="similarity">
    <text evidence="1 9 10">Belongs to the peptidase S8 family.</text>
</comment>
<dbReference type="PROSITE" id="PS51892">
    <property type="entry name" value="SUBTILASE"/>
    <property type="match status" value="1"/>
</dbReference>
<dbReference type="InterPro" id="IPR046450">
    <property type="entry name" value="PA_dom_sf"/>
</dbReference>